<dbReference type="EMBL" id="BGPR01060389">
    <property type="protein sequence ID" value="GBO36262.1"/>
    <property type="molecule type" value="Genomic_DNA"/>
</dbReference>
<evidence type="ECO:0000313" key="2">
    <source>
        <dbReference type="Proteomes" id="UP000499080"/>
    </source>
</evidence>
<feature type="non-terminal residue" evidence="1">
    <location>
        <position position="152"/>
    </location>
</feature>
<dbReference type="AlphaFoldDB" id="A0A4Y2WIN0"/>
<keyword evidence="2" id="KW-1185">Reference proteome</keyword>
<accession>A0A4Y2WIN0</accession>
<evidence type="ECO:0000313" key="1">
    <source>
        <dbReference type="EMBL" id="GBO36262.1"/>
    </source>
</evidence>
<reference evidence="1 2" key="1">
    <citation type="journal article" date="2019" name="Sci. Rep.">
        <title>Orb-weaving spider Araneus ventricosus genome elucidates the spidroin gene catalogue.</title>
        <authorList>
            <person name="Kono N."/>
            <person name="Nakamura H."/>
            <person name="Ohtoshi R."/>
            <person name="Moran D.A.P."/>
            <person name="Shinohara A."/>
            <person name="Yoshida Y."/>
            <person name="Fujiwara M."/>
            <person name="Mori M."/>
            <person name="Tomita M."/>
            <person name="Arakawa K."/>
        </authorList>
    </citation>
    <scope>NUCLEOTIDE SEQUENCE [LARGE SCALE GENOMIC DNA]</scope>
</reference>
<organism evidence="1 2">
    <name type="scientific">Araneus ventricosus</name>
    <name type="common">Orbweaver spider</name>
    <name type="synonym">Epeira ventricosa</name>
    <dbReference type="NCBI Taxonomy" id="182803"/>
    <lineage>
        <taxon>Eukaryota</taxon>
        <taxon>Metazoa</taxon>
        <taxon>Ecdysozoa</taxon>
        <taxon>Arthropoda</taxon>
        <taxon>Chelicerata</taxon>
        <taxon>Arachnida</taxon>
        <taxon>Araneae</taxon>
        <taxon>Araneomorphae</taxon>
        <taxon>Entelegynae</taxon>
        <taxon>Araneoidea</taxon>
        <taxon>Araneidae</taxon>
        <taxon>Araneus</taxon>
    </lineage>
</organism>
<dbReference type="Proteomes" id="UP000499080">
    <property type="component" value="Unassembled WGS sequence"/>
</dbReference>
<proteinExistence type="predicted"/>
<sequence>MSLIPGRLSTENVRRIDFEAPYVLDVRGESLCGKPPIVLLMENMQQITNPLMADTPISSQEIPSLLQMSTSFRKCLPIQPCAVAVDFEQFLRKFTCSTVDSRLTSFRCSNLCLVAALFANEHCHDLTTTLREAPLLRSRLCRQAVSKSGFGT</sequence>
<name>A0A4Y2WIN0_ARAVE</name>
<protein>
    <submittedName>
        <fullName evidence="1">Uncharacterized protein</fullName>
    </submittedName>
</protein>
<comment type="caution">
    <text evidence="1">The sequence shown here is derived from an EMBL/GenBank/DDBJ whole genome shotgun (WGS) entry which is preliminary data.</text>
</comment>
<gene>
    <name evidence="1" type="ORF">AVEN_181986_1</name>
</gene>